<sequence>MMMSKKNYSWLNLSYLNKSYKGLPFLHPKNLKDLYPVHKQRKDRAFKSWCNRDIWNFDGWFQQVIPEMLEELAKTHVGYPMIDFDKTRQTGKREYRDWRELTREKFNSDEEYKIAEEAQCKAWEDYLKEIATHIRNSTEETCPKKNSVLEKYDGWANKIPEEEKEQYYQEDAEIDKYRQSEIEKALDMMKPIFFDLWD</sequence>
<protein>
    <submittedName>
        <fullName evidence="1">Uncharacterized protein</fullName>
    </submittedName>
</protein>
<organism evidence="1">
    <name type="scientific">Bacteriophage sp</name>
    <dbReference type="NCBI Taxonomy" id="38018"/>
    <lineage>
        <taxon>Viruses</taxon>
    </lineage>
</organism>
<reference evidence="1" key="1">
    <citation type="journal article" date="2021" name="Proc. Natl. Acad. Sci. U.S.A.">
        <title>A Catalog of Tens of Thousands of Viruses from Human Metagenomes Reveals Hidden Associations with Chronic Diseases.</title>
        <authorList>
            <person name="Tisza M.J."/>
            <person name="Buck C.B."/>
        </authorList>
    </citation>
    <scope>NUCLEOTIDE SEQUENCE</scope>
    <source>
        <strain evidence="1">CtOZu12</strain>
    </source>
</reference>
<name>A0A8D9PEU2_9VIRU</name>
<dbReference type="EMBL" id="BK029940">
    <property type="protein sequence ID" value="DAD55968.1"/>
    <property type="molecule type" value="Genomic_DNA"/>
</dbReference>
<proteinExistence type="predicted"/>
<evidence type="ECO:0000313" key="1">
    <source>
        <dbReference type="EMBL" id="DAD55968.1"/>
    </source>
</evidence>
<accession>A0A8D9PEU2</accession>